<evidence type="ECO:0000313" key="7">
    <source>
        <dbReference type="EMBL" id="CAG5076544.1"/>
    </source>
</evidence>
<dbReference type="OrthoDB" id="422637at2759"/>
<keyword evidence="3 5" id="KW-1133">Transmembrane helix</keyword>
<dbReference type="Pfam" id="PF06472">
    <property type="entry name" value="ABC_membrane_2"/>
    <property type="match status" value="1"/>
</dbReference>
<keyword evidence="1" id="KW-0813">Transport</keyword>
<keyword evidence="4 5" id="KW-0472">Membrane</keyword>
<dbReference type="PROSITE" id="PS50929">
    <property type="entry name" value="ABC_TM1F"/>
    <property type="match status" value="1"/>
</dbReference>
<dbReference type="InterPro" id="IPR011527">
    <property type="entry name" value="ABC1_TM_dom"/>
</dbReference>
<keyword evidence="7" id="KW-0547">Nucleotide-binding</keyword>
<dbReference type="GO" id="GO:0007031">
    <property type="term" value="P:peroxisome organization"/>
    <property type="evidence" value="ECO:0007669"/>
    <property type="project" value="TreeGrafter"/>
</dbReference>
<proteinExistence type="predicted"/>
<feature type="domain" description="ABC transmembrane type-1" evidence="6">
    <location>
        <begin position="125"/>
        <end position="363"/>
    </location>
</feature>
<evidence type="ECO:0000256" key="1">
    <source>
        <dbReference type="ARBA" id="ARBA00022448"/>
    </source>
</evidence>
<dbReference type="GO" id="GO:0005524">
    <property type="term" value="F:ATP binding"/>
    <property type="evidence" value="ECO:0007669"/>
    <property type="project" value="UniProtKB-KW"/>
</dbReference>
<comment type="caution">
    <text evidence="7">The sequence shown here is derived from an EMBL/GenBank/DDBJ whole genome shotgun (WGS) entry which is preliminary data.</text>
</comment>
<dbReference type="GO" id="GO:0005324">
    <property type="term" value="F:long-chain fatty acid transmembrane transporter activity"/>
    <property type="evidence" value="ECO:0007669"/>
    <property type="project" value="TreeGrafter"/>
</dbReference>
<feature type="transmembrane region" description="Helical" evidence="5">
    <location>
        <begin position="361"/>
        <end position="381"/>
    </location>
</feature>
<dbReference type="GO" id="GO:0140359">
    <property type="term" value="F:ABC-type transporter activity"/>
    <property type="evidence" value="ECO:0007669"/>
    <property type="project" value="InterPro"/>
</dbReference>
<dbReference type="InterPro" id="IPR050835">
    <property type="entry name" value="ABC_transporter_sub-D"/>
</dbReference>
<evidence type="ECO:0000259" key="6">
    <source>
        <dbReference type="PROSITE" id="PS50929"/>
    </source>
</evidence>
<evidence type="ECO:0000256" key="4">
    <source>
        <dbReference type="ARBA" id="ARBA00023136"/>
    </source>
</evidence>
<evidence type="ECO:0000313" key="8">
    <source>
        <dbReference type="Proteomes" id="UP000786811"/>
    </source>
</evidence>
<evidence type="ECO:0000256" key="5">
    <source>
        <dbReference type="SAM" id="Phobius"/>
    </source>
</evidence>
<keyword evidence="2 5" id="KW-0812">Transmembrane</keyword>
<dbReference type="AlphaFoldDB" id="A0A8J2EES0"/>
<dbReference type="GO" id="GO:0042760">
    <property type="term" value="P:very long-chain fatty acid catabolic process"/>
    <property type="evidence" value="ECO:0007669"/>
    <property type="project" value="TreeGrafter"/>
</dbReference>
<reference evidence="7" key="1">
    <citation type="submission" date="2021-04" db="EMBL/GenBank/DDBJ databases">
        <authorList>
            <person name="Chebbi M.A.C M."/>
        </authorList>
    </citation>
    <scope>NUCLEOTIDE SEQUENCE</scope>
</reference>
<sequence length="394" mass="44225">MSSVFSKLINKTSQTCGIRQETLTRGVVGVVTTLYLLKLTYPHIVRVKRKLETNNNDSSSNNNKTKENGVDNKCKNKKCCKSSKLVKNKQSNAGLDKAFLRQLIQLLRIMVPGWRSKEAGLLTCATITLLARTFLSVYVATLEGQIVKRIVLKDVRGFFLMLARWFAIAFPATFVNSAIRYLEGRLALSFRERLVQYAYKMYLSQQTYYRVSALDNRLGGAEQRLTDDLSELASSVAHLYSSLTKPLLDCALVGIALMSFSSRMGARTVPGPLLAAVVIAVTGQVLRLTSPRFGHLVAEEASRRGRLREAHARISAHAEEIAFYGGHNTEHRYLSTAYRSLTVHLRKVLAMKLWYIMLEQFLMKYVWSGTGLLVIAMPLLYTTIKSPNNRDSDG</sequence>
<dbReference type="SUPFAM" id="SSF90123">
    <property type="entry name" value="ABC transporter transmembrane region"/>
    <property type="match status" value="1"/>
</dbReference>
<organism evidence="7 8">
    <name type="scientific">Cotesia congregata</name>
    <name type="common">Parasitoid wasp</name>
    <name type="synonym">Apanteles congregatus</name>
    <dbReference type="NCBI Taxonomy" id="51543"/>
    <lineage>
        <taxon>Eukaryota</taxon>
        <taxon>Metazoa</taxon>
        <taxon>Ecdysozoa</taxon>
        <taxon>Arthropoda</taxon>
        <taxon>Hexapoda</taxon>
        <taxon>Insecta</taxon>
        <taxon>Pterygota</taxon>
        <taxon>Neoptera</taxon>
        <taxon>Endopterygota</taxon>
        <taxon>Hymenoptera</taxon>
        <taxon>Apocrita</taxon>
        <taxon>Ichneumonoidea</taxon>
        <taxon>Braconidae</taxon>
        <taxon>Microgastrinae</taxon>
        <taxon>Cotesia</taxon>
    </lineage>
</organism>
<dbReference type="GO" id="GO:0015910">
    <property type="term" value="P:long-chain fatty acid import into peroxisome"/>
    <property type="evidence" value="ECO:0007669"/>
    <property type="project" value="TreeGrafter"/>
</dbReference>
<dbReference type="GO" id="GO:0005778">
    <property type="term" value="C:peroxisomal membrane"/>
    <property type="evidence" value="ECO:0007669"/>
    <property type="project" value="TreeGrafter"/>
</dbReference>
<feature type="non-terminal residue" evidence="7">
    <location>
        <position position="394"/>
    </location>
</feature>
<dbReference type="InterPro" id="IPR036640">
    <property type="entry name" value="ABC1_TM_sf"/>
</dbReference>
<protein>
    <submittedName>
        <fullName evidence="7">ATP-binding cassette transporter subfamily D1 N-term</fullName>
    </submittedName>
</protein>
<feature type="transmembrane region" description="Helical" evidence="5">
    <location>
        <begin position="119"/>
        <end position="142"/>
    </location>
</feature>
<gene>
    <name evidence="7" type="ORF">HICCMSTLAB_LOCUS2215</name>
</gene>
<dbReference type="Gene3D" id="1.20.1560.10">
    <property type="entry name" value="ABC transporter type 1, transmembrane domain"/>
    <property type="match status" value="1"/>
</dbReference>
<evidence type="ECO:0000256" key="2">
    <source>
        <dbReference type="ARBA" id="ARBA00022692"/>
    </source>
</evidence>
<accession>A0A8J2EES0</accession>
<dbReference type="EMBL" id="CAJNRD030001117">
    <property type="protein sequence ID" value="CAG5076544.1"/>
    <property type="molecule type" value="Genomic_DNA"/>
</dbReference>
<feature type="transmembrane region" description="Helical" evidence="5">
    <location>
        <begin position="162"/>
        <end position="182"/>
    </location>
</feature>
<dbReference type="Proteomes" id="UP000786811">
    <property type="component" value="Unassembled WGS sequence"/>
</dbReference>
<name>A0A8J2EES0_COTCN</name>
<dbReference type="GO" id="GO:0006635">
    <property type="term" value="P:fatty acid beta-oxidation"/>
    <property type="evidence" value="ECO:0007669"/>
    <property type="project" value="TreeGrafter"/>
</dbReference>
<keyword evidence="7" id="KW-0067">ATP-binding</keyword>
<dbReference type="PANTHER" id="PTHR11384">
    <property type="entry name" value="ATP-BINDING CASSETTE, SUB-FAMILY D MEMBER"/>
    <property type="match status" value="1"/>
</dbReference>
<keyword evidence="8" id="KW-1185">Reference proteome</keyword>
<dbReference type="PANTHER" id="PTHR11384:SF67">
    <property type="entry name" value="ATP-BINDING CASSETTE SUB-FAMILY D MEMBER 1"/>
    <property type="match status" value="1"/>
</dbReference>
<evidence type="ECO:0000256" key="3">
    <source>
        <dbReference type="ARBA" id="ARBA00022989"/>
    </source>
</evidence>